<name>A0ABR2WTE6_9FUNG</name>
<dbReference type="PROSITE" id="PS50237">
    <property type="entry name" value="HECT"/>
    <property type="match status" value="1"/>
</dbReference>
<feature type="domain" description="HECT" evidence="7">
    <location>
        <begin position="799"/>
        <end position="1128"/>
    </location>
</feature>
<evidence type="ECO:0000256" key="2">
    <source>
        <dbReference type="ARBA" id="ARBA00012485"/>
    </source>
</evidence>
<dbReference type="SMART" id="SM00119">
    <property type="entry name" value="HECTc"/>
    <property type="match status" value="1"/>
</dbReference>
<dbReference type="EC" id="2.3.2.26" evidence="2"/>
<feature type="region of interest" description="Disordered" evidence="6">
    <location>
        <begin position="250"/>
        <end position="272"/>
    </location>
</feature>
<evidence type="ECO:0000256" key="4">
    <source>
        <dbReference type="ARBA" id="ARBA00022786"/>
    </source>
</evidence>
<dbReference type="InterPro" id="IPR044611">
    <property type="entry name" value="E3A/B/C-like"/>
</dbReference>
<dbReference type="InterPro" id="IPR000569">
    <property type="entry name" value="HECT_dom"/>
</dbReference>
<feature type="compositionally biased region" description="Basic and acidic residues" evidence="6">
    <location>
        <begin position="1"/>
        <end position="13"/>
    </location>
</feature>
<evidence type="ECO:0000259" key="7">
    <source>
        <dbReference type="PROSITE" id="PS50237"/>
    </source>
</evidence>
<evidence type="ECO:0000313" key="8">
    <source>
        <dbReference type="EMBL" id="KAK9764813.1"/>
    </source>
</evidence>
<keyword evidence="4 5" id="KW-0833">Ubl conjugation pathway</keyword>
<feature type="region of interest" description="Disordered" evidence="6">
    <location>
        <begin position="1"/>
        <end position="35"/>
    </location>
</feature>
<evidence type="ECO:0000256" key="1">
    <source>
        <dbReference type="ARBA" id="ARBA00000885"/>
    </source>
</evidence>
<feature type="region of interest" description="Disordered" evidence="6">
    <location>
        <begin position="294"/>
        <end position="348"/>
    </location>
</feature>
<feature type="region of interest" description="Disordered" evidence="6">
    <location>
        <begin position="56"/>
        <end position="81"/>
    </location>
</feature>
<feature type="compositionally biased region" description="Polar residues" evidence="6">
    <location>
        <begin position="98"/>
        <end position="111"/>
    </location>
</feature>
<reference evidence="8 9" key="1">
    <citation type="submission" date="2023-04" db="EMBL/GenBank/DDBJ databases">
        <title>Genome of Basidiobolus ranarum AG-B5.</title>
        <authorList>
            <person name="Stajich J.E."/>
            <person name="Carter-House D."/>
            <person name="Gryganskyi A."/>
        </authorList>
    </citation>
    <scope>NUCLEOTIDE SEQUENCE [LARGE SCALE GENOMIC DNA]</scope>
    <source>
        <strain evidence="8 9">AG-B5</strain>
    </source>
</reference>
<feature type="region of interest" description="Disordered" evidence="6">
    <location>
        <begin position="98"/>
        <end position="129"/>
    </location>
</feature>
<dbReference type="EMBL" id="JASJQH010000363">
    <property type="protein sequence ID" value="KAK9764813.1"/>
    <property type="molecule type" value="Genomic_DNA"/>
</dbReference>
<proteinExistence type="predicted"/>
<dbReference type="SUPFAM" id="SSF56204">
    <property type="entry name" value="Hect, E3 ligase catalytic domain"/>
    <property type="match status" value="1"/>
</dbReference>
<dbReference type="CDD" id="cd00078">
    <property type="entry name" value="HECTc"/>
    <property type="match status" value="1"/>
</dbReference>
<evidence type="ECO:0000256" key="6">
    <source>
        <dbReference type="SAM" id="MobiDB-lite"/>
    </source>
</evidence>
<feature type="active site" description="Glycyl thioester intermediate" evidence="5">
    <location>
        <position position="1096"/>
    </location>
</feature>
<dbReference type="InterPro" id="IPR032353">
    <property type="entry name" value="AZUL"/>
</dbReference>
<dbReference type="Gene3D" id="3.30.2410.10">
    <property type="entry name" value="Hect, E3 ligase catalytic domain"/>
    <property type="match status" value="1"/>
</dbReference>
<dbReference type="Pfam" id="PF16558">
    <property type="entry name" value="AZUL"/>
    <property type="match status" value="1"/>
</dbReference>
<dbReference type="PANTHER" id="PTHR45700:SF8">
    <property type="entry name" value="HECT-TYPE E3 UBIQUITIN TRANSFERASE"/>
    <property type="match status" value="1"/>
</dbReference>
<dbReference type="Gene3D" id="6.10.130.10">
    <property type="entry name" value="Ubiquitin-protein ligase E3A, N-terminal zinc-binding domain (AZUL)"/>
    <property type="match status" value="1"/>
</dbReference>
<dbReference type="Gene3D" id="3.90.1750.10">
    <property type="entry name" value="Hect, E3 ligase catalytic domains"/>
    <property type="match status" value="1"/>
</dbReference>
<dbReference type="InterPro" id="IPR035983">
    <property type="entry name" value="Hect_E3_ubiquitin_ligase"/>
</dbReference>
<gene>
    <name evidence="8" type="ORF">K7432_007391</name>
</gene>
<keyword evidence="3" id="KW-0808">Transferase</keyword>
<keyword evidence="9" id="KW-1185">Reference proteome</keyword>
<dbReference type="Gene3D" id="3.30.2160.10">
    <property type="entry name" value="Hect, E3 ligase catalytic domain"/>
    <property type="match status" value="1"/>
</dbReference>
<feature type="compositionally biased region" description="Low complexity" evidence="6">
    <location>
        <begin position="21"/>
        <end position="33"/>
    </location>
</feature>
<feature type="compositionally biased region" description="Polar residues" evidence="6">
    <location>
        <begin position="257"/>
        <end position="272"/>
    </location>
</feature>
<feature type="compositionally biased region" description="Polar residues" evidence="6">
    <location>
        <begin position="298"/>
        <end position="314"/>
    </location>
</feature>
<dbReference type="Proteomes" id="UP001479436">
    <property type="component" value="Unassembled WGS sequence"/>
</dbReference>
<feature type="compositionally biased region" description="Basic and acidic residues" evidence="6">
    <location>
        <begin position="120"/>
        <end position="129"/>
    </location>
</feature>
<evidence type="ECO:0000256" key="5">
    <source>
        <dbReference type="PROSITE-ProRule" id="PRU00104"/>
    </source>
</evidence>
<sequence length="1128" mass="126800">MVIENFKRSEPDHSNCILDHPPTSTDTVSSPTSEYNSAEFLRKTSTTLSCKSRSRNSLTSPILSSNTTLSRSSPISLGNNTLKRTQSLKSLAEKTKSSSFKQALSDPQLNQKLKKSVPKQWERDHSKDSHRIQYQKLVKRYYYQLTVGCGNSECLNRFCSSCQASPHMPSESAAIFAVQLASRSRHYFCSSCPAEPDISLPNTLFTSSDSTSSVSTPTDKPMKSNTLKTEAKPFLFSLFSSTPFLSMFSSSSDRKNTSQLPRPASNSPAPITTTVQNFNSNTQSQLDSAALSRRLRRQNTSPASDSKAFNNEASSPALLLRNTSSYIKQDDLEPDSPNETNVSNGTRRERSYLGFPKLLGHSLDFIPFRHSSADSGTSAQGSEDDDSNSDWRSLLSNEGDDVEPQLSLSYLTLPLLQRTVATYTSEQSESTPACKENEDDWLELKGKEREIGEGIPRSPKPLITYRHYRSLSRRTVVAGPTDSKFLINTIRTVFSSTDTLNTCFLAESTEKEHMSGLDIDSIRNSYKLILQQKPRQMFIDTLAGATEIVLAELEINSKRLSKAEGLRVLLILLENPLMRDSFYSESLLRKLAEVLSQVSGSARSVLLQWFSTYDAPGFLSIINMFHDYLSNHFQPSPRPDDPVACATKVLGLLYDANETSRPEHIVAPGVFYNTSVSNTMNIKDEYRNWKKSIERDGKVTLGSSIRKITKFSYFNYPFLFDPSAKSLIFHVDAVCQMSKKYEDACVHHALVLHAQRFMQDSQKATRIEESLRRLTCPYFILEIRREFFIQDTLTQVEAKAKNLKKPLKIRFVNGGEEGIDQGGVQKEFFQMLVAKLLDPVFGMFVYDENTRYSWINGASQESEKYFELVGVILGLALYNGVIIGANFPKLMYKKILGKSISLDDIKEGFPELGRGLEQMLQWNDGDVYDVFMREFEIAYDENGLMTSYPLISDGANIPVTNGNREEYVQLYIDHVANKYVSKQFAALRDGFLRVCGGTAMSMLRPEELELLLCGNSEFNLSELEGGAQYDDGYSPEHYVIRNFWSIVHELTNDQQKKLLIFVTASDRIPVKGLGTVTFVIQRNGPDSERLPTALTCFGRLLLPEYSTRPKLKKCLLTAIENARGFGLV</sequence>
<feature type="region of interest" description="Disordered" evidence="6">
    <location>
        <begin position="372"/>
        <end position="399"/>
    </location>
</feature>
<comment type="caution">
    <text evidence="8">The sequence shown here is derived from an EMBL/GenBank/DDBJ whole genome shotgun (WGS) entry which is preliminary data.</text>
</comment>
<dbReference type="InterPro" id="IPR042556">
    <property type="entry name" value="AZUL_sf"/>
</dbReference>
<dbReference type="Pfam" id="PF00632">
    <property type="entry name" value="HECT"/>
    <property type="match status" value="1"/>
</dbReference>
<protein>
    <recommendedName>
        <fullName evidence="2">HECT-type E3 ubiquitin transferase</fullName>
        <ecNumber evidence="2">2.3.2.26</ecNumber>
    </recommendedName>
</protein>
<dbReference type="PANTHER" id="PTHR45700">
    <property type="entry name" value="UBIQUITIN-PROTEIN LIGASE E3C"/>
    <property type="match status" value="1"/>
</dbReference>
<evidence type="ECO:0000256" key="3">
    <source>
        <dbReference type="ARBA" id="ARBA00022679"/>
    </source>
</evidence>
<organism evidence="8 9">
    <name type="scientific">Basidiobolus ranarum</name>
    <dbReference type="NCBI Taxonomy" id="34480"/>
    <lineage>
        <taxon>Eukaryota</taxon>
        <taxon>Fungi</taxon>
        <taxon>Fungi incertae sedis</taxon>
        <taxon>Zoopagomycota</taxon>
        <taxon>Entomophthoromycotina</taxon>
        <taxon>Basidiobolomycetes</taxon>
        <taxon>Basidiobolales</taxon>
        <taxon>Basidiobolaceae</taxon>
        <taxon>Basidiobolus</taxon>
    </lineage>
</organism>
<accession>A0ABR2WTE6</accession>
<evidence type="ECO:0000313" key="9">
    <source>
        <dbReference type="Proteomes" id="UP001479436"/>
    </source>
</evidence>
<feature type="region of interest" description="Disordered" evidence="6">
    <location>
        <begin position="207"/>
        <end position="226"/>
    </location>
</feature>
<comment type="catalytic activity">
    <reaction evidence="1">
        <text>S-ubiquitinyl-[E2 ubiquitin-conjugating enzyme]-L-cysteine + [acceptor protein]-L-lysine = [E2 ubiquitin-conjugating enzyme]-L-cysteine + N(6)-ubiquitinyl-[acceptor protein]-L-lysine.</text>
        <dbReference type="EC" id="2.3.2.26"/>
    </reaction>
</comment>
<feature type="compositionally biased region" description="Low complexity" evidence="6">
    <location>
        <begin position="207"/>
        <end position="218"/>
    </location>
</feature>